<feature type="binding site" evidence="11">
    <location>
        <position position="230"/>
    </location>
    <ligand>
        <name>NADP(+)</name>
        <dbReference type="ChEBI" id="CHEBI:58349"/>
    </ligand>
</feature>
<dbReference type="EMBL" id="JACSNV010000002">
    <property type="protein sequence ID" value="MBM6876960.1"/>
    <property type="molecule type" value="Genomic_DNA"/>
</dbReference>
<dbReference type="InterPro" id="IPR000672">
    <property type="entry name" value="THF_DH/CycHdrlase"/>
</dbReference>
<name>A0ABS2G7E7_9FIRM</name>
<dbReference type="EC" id="3.5.4.9" evidence="11"/>
<keyword evidence="6 11" id="KW-0521">NADP</keyword>
<gene>
    <name evidence="11" type="primary">folD</name>
    <name evidence="14" type="ORF">H9X83_02145</name>
</gene>
<protein>
    <recommendedName>
        <fullName evidence="11">Bifunctional protein FolD</fullName>
    </recommendedName>
    <domain>
        <recommendedName>
            <fullName evidence="11">Methylenetetrahydrofolate dehydrogenase</fullName>
            <ecNumber evidence="11">1.5.1.5</ecNumber>
        </recommendedName>
    </domain>
    <domain>
        <recommendedName>
            <fullName evidence="11">Methenyltetrahydrofolate cyclohydrolase</fullName>
            <ecNumber evidence="11">3.5.4.9</ecNumber>
        </recommendedName>
    </domain>
</protein>
<keyword evidence="8 11" id="KW-0368">Histidine biosynthesis</keyword>
<feature type="binding site" evidence="11">
    <location>
        <begin position="164"/>
        <end position="166"/>
    </location>
    <ligand>
        <name>NADP(+)</name>
        <dbReference type="ChEBI" id="CHEBI:58349"/>
    </ligand>
</feature>
<dbReference type="Pfam" id="PF00763">
    <property type="entry name" value="THF_DHG_CYH"/>
    <property type="match status" value="1"/>
</dbReference>
<dbReference type="SUPFAM" id="SSF51735">
    <property type="entry name" value="NAD(P)-binding Rossmann-fold domains"/>
    <property type="match status" value="1"/>
</dbReference>
<evidence type="ECO:0000256" key="10">
    <source>
        <dbReference type="ARBA" id="ARBA00023268"/>
    </source>
</evidence>
<dbReference type="Gene3D" id="3.40.50.720">
    <property type="entry name" value="NAD(P)-binding Rossmann-like Domain"/>
    <property type="match status" value="1"/>
</dbReference>
<dbReference type="PRINTS" id="PR00085">
    <property type="entry name" value="THFDHDRGNASE"/>
</dbReference>
<evidence type="ECO:0000256" key="6">
    <source>
        <dbReference type="ARBA" id="ARBA00022857"/>
    </source>
</evidence>
<comment type="catalytic activity">
    <reaction evidence="11">
        <text>(6R)-5,10-methenyltetrahydrofolate + H2O = (6R)-10-formyltetrahydrofolate + H(+)</text>
        <dbReference type="Rhea" id="RHEA:23700"/>
        <dbReference type="ChEBI" id="CHEBI:15377"/>
        <dbReference type="ChEBI" id="CHEBI:15378"/>
        <dbReference type="ChEBI" id="CHEBI:57455"/>
        <dbReference type="ChEBI" id="CHEBI:195366"/>
        <dbReference type="EC" id="3.5.4.9"/>
    </reaction>
</comment>
<comment type="function">
    <text evidence="11">Catalyzes the oxidation of 5,10-methylenetetrahydrofolate to 5,10-methenyltetrahydrofolate and then the hydrolysis of 5,10-methenyltetrahydrofolate to 10-formyltetrahydrofolate.</text>
</comment>
<evidence type="ECO:0000256" key="1">
    <source>
        <dbReference type="ARBA" id="ARBA00004777"/>
    </source>
</evidence>
<proteinExistence type="inferred from homology"/>
<feature type="domain" description="Tetrahydrofolate dehydrogenase/cyclohydrolase catalytic" evidence="12">
    <location>
        <begin position="5"/>
        <end position="118"/>
    </location>
</feature>
<comment type="similarity">
    <text evidence="11">Belongs to the tetrahydrofolate dehydrogenase/cyclohydrolase family.</text>
</comment>
<feature type="domain" description="Tetrahydrofolate dehydrogenase/cyclohydrolase NAD(P)-binding" evidence="13">
    <location>
        <begin position="138"/>
        <end position="278"/>
    </location>
</feature>
<evidence type="ECO:0000256" key="9">
    <source>
        <dbReference type="ARBA" id="ARBA00023167"/>
    </source>
</evidence>
<dbReference type="HAMAP" id="MF_01576">
    <property type="entry name" value="THF_DHG_CYH"/>
    <property type="match status" value="1"/>
</dbReference>
<keyword evidence="7 11" id="KW-0560">Oxidoreductase</keyword>
<dbReference type="PANTHER" id="PTHR48099">
    <property type="entry name" value="C-1-TETRAHYDROFOLATE SYNTHASE, CYTOPLASMIC-RELATED"/>
    <property type="match status" value="1"/>
</dbReference>
<evidence type="ECO:0000259" key="13">
    <source>
        <dbReference type="Pfam" id="PF02882"/>
    </source>
</evidence>
<dbReference type="SUPFAM" id="SSF53223">
    <property type="entry name" value="Aminoacid dehydrogenase-like, N-terminal domain"/>
    <property type="match status" value="1"/>
</dbReference>
<feature type="binding site" evidence="11">
    <location>
        <position position="189"/>
    </location>
    <ligand>
        <name>NADP(+)</name>
        <dbReference type="ChEBI" id="CHEBI:58349"/>
    </ligand>
</feature>
<comment type="catalytic activity">
    <reaction evidence="11">
        <text>(6R)-5,10-methylene-5,6,7,8-tetrahydrofolate + NADP(+) = (6R)-5,10-methenyltetrahydrofolate + NADPH</text>
        <dbReference type="Rhea" id="RHEA:22812"/>
        <dbReference type="ChEBI" id="CHEBI:15636"/>
        <dbReference type="ChEBI" id="CHEBI:57455"/>
        <dbReference type="ChEBI" id="CHEBI:57783"/>
        <dbReference type="ChEBI" id="CHEBI:58349"/>
        <dbReference type="EC" id="1.5.1.5"/>
    </reaction>
</comment>
<keyword evidence="15" id="KW-1185">Reference proteome</keyword>
<dbReference type="CDD" id="cd01080">
    <property type="entry name" value="NAD_bind_m-THF_DH_Cyclohyd"/>
    <property type="match status" value="1"/>
</dbReference>
<dbReference type="InterPro" id="IPR046346">
    <property type="entry name" value="Aminoacid_DH-like_N_sf"/>
</dbReference>
<organism evidence="14 15">
    <name type="scientific">Anaerotignum lactatifermentans</name>
    <dbReference type="NCBI Taxonomy" id="160404"/>
    <lineage>
        <taxon>Bacteria</taxon>
        <taxon>Bacillati</taxon>
        <taxon>Bacillota</taxon>
        <taxon>Clostridia</taxon>
        <taxon>Lachnospirales</taxon>
        <taxon>Anaerotignaceae</taxon>
        <taxon>Anaerotignum</taxon>
    </lineage>
</organism>
<evidence type="ECO:0000259" key="12">
    <source>
        <dbReference type="Pfam" id="PF00763"/>
    </source>
</evidence>
<evidence type="ECO:0000313" key="15">
    <source>
        <dbReference type="Proteomes" id="UP000729290"/>
    </source>
</evidence>
<keyword evidence="2 11" id="KW-0554">One-carbon metabolism</keyword>
<dbReference type="InterPro" id="IPR020630">
    <property type="entry name" value="THF_DH/CycHdrlase_cat_dom"/>
</dbReference>
<dbReference type="InterPro" id="IPR036291">
    <property type="entry name" value="NAD(P)-bd_dom_sf"/>
</dbReference>
<comment type="pathway">
    <text evidence="1 11">One-carbon metabolism; tetrahydrofolate interconversion.</text>
</comment>
<keyword evidence="4 11" id="KW-0658">Purine biosynthesis</keyword>
<evidence type="ECO:0000256" key="8">
    <source>
        <dbReference type="ARBA" id="ARBA00023102"/>
    </source>
</evidence>
<evidence type="ECO:0000256" key="7">
    <source>
        <dbReference type="ARBA" id="ARBA00023002"/>
    </source>
</evidence>
<evidence type="ECO:0000256" key="4">
    <source>
        <dbReference type="ARBA" id="ARBA00022755"/>
    </source>
</evidence>
<reference evidence="14 15" key="1">
    <citation type="journal article" date="2021" name="Sci. Rep.">
        <title>The distribution of antibiotic resistance genes in chicken gut microbiota commensals.</title>
        <authorList>
            <person name="Juricova H."/>
            <person name="Matiasovicova J."/>
            <person name="Kubasova T."/>
            <person name="Cejkova D."/>
            <person name="Rychlik I."/>
        </authorList>
    </citation>
    <scope>NUCLEOTIDE SEQUENCE [LARGE SCALE GENOMIC DNA]</scope>
    <source>
        <strain evidence="14 15">An431b</strain>
    </source>
</reference>
<comment type="caution">
    <text evidence="14">The sequence shown here is derived from an EMBL/GenBank/DDBJ whole genome shotgun (WGS) entry which is preliminary data.</text>
</comment>
<dbReference type="Pfam" id="PF02882">
    <property type="entry name" value="THF_DHG_CYH_C"/>
    <property type="match status" value="1"/>
</dbReference>
<evidence type="ECO:0000313" key="14">
    <source>
        <dbReference type="EMBL" id="MBM6876960.1"/>
    </source>
</evidence>
<dbReference type="EC" id="1.5.1.5" evidence="11"/>
<sequence length="283" mass="30612">MTVVKGADVVKEMMEELRQEVARLEAKGIHPCAKIVRVGDNPSCIAYGKGAAKKLESVGIQVTYATFPEDISQKDFLAEFRKINEDKDVHGILLLRPLPAQLDEKEISRVIDPRKDVDAISPINMYKVMIGDDTAFPPCTPEAVMRIIDHIGIDLTGKKVAIVGASMVVGRPLFLLMLNRNATCVQCHIYTKDLVAECKHAEIIVVAAGKQGLIRLEHVSPGATVIDVGINIGEDDKIHGDVDFDAVAPVTEYITPVPGGVGSVTSTVLAAHVVKAAKLLYEN</sequence>
<dbReference type="RefSeq" id="WP_205133153.1">
    <property type="nucleotide sequence ID" value="NZ_JACSNT010000004.1"/>
</dbReference>
<accession>A0ABS2G7E7</accession>
<comment type="subunit">
    <text evidence="11">Homodimer.</text>
</comment>
<keyword evidence="10 11" id="KW-0511">Multifunctional enzyme</keyword>
<keyword evidence="5 11" id="KW-0378">Hydrolase</keyword>
<dbReference type="Proteomes" id="UP000729290">
    <property type="component" value="Unassembled WGS sequence"/>
</dbReference>
<evidence type="ECO:0000256" key="2">
    <source>
        <dbReference type="ARBA" id="ARBA00022563"/>
    </source>
</evidence>
<keyword evidence="9 11" id="KW-0486">Methionine biosynthesis</keyword>
<evidence type="ECO:0000256" key="3">
    <source>
        <dbReference type="ARBA" id="ARBA00022605"/>
    </source>
</evidence>
<dbReference type="Gene3D" id="3.40.50.10860">
    <property type="entry name" value="Leucine Dehydrogenase, chain A, domain 1"/>
    <property type="match status" value="1"/>
</dbReference>
<evidence type="ECO:0000256" key="11">
    <source>
        <dbReference type="HAMAP-Rule" id="MF_01576"/>
    </source>
</evidence>
<dbReference type="InterPro" id="IPR020631">
    <property type="entry name" value="THF_DH/CycHdrlase_NAD-bd_dom"/>
</dbReference>
<evidence type="ECO:0000256" key="5">
    <source>
        <dbReference type="ARBA" id="ARBA00022801"/>
    </source>
</evidence>
<dbReference type="PANTHER" id="PTHR48099:SF5">
    <property type="entry name" value="C-1-TETRAHYDROFOLATE SYNTHASE, CYTOPLASMIC"/>
    <property type="match status" value="1"/>
</dbReference>
<keyword evidence="3 11" id="KW-0028">Amino-acid biosynthesis</keyword>